<evidence type="ECO:0000313" key="1">
    <source>
        <dbReference type="EMBL" id="VVC74961.1"/>
    </source>
</evidence>
<name>A0A5E4PF25_9COXI</name>
<keyword evidence="2" id="KW-1185">Reference proteome</keyword>
<protein>
    <submittedName>
        <fullName evidence="1">Uncharacterized protein</fullName>
    </submittedName>
</protein>
<dbReference type="RefSeq" id="WP_148337838.1">
    <property type="nucleotide sequence ID" value="NZ_LR699119.1"/>
</dbReference>
<dbReference type="Gene3D" id="1.25.40.10">
    <property type="entry name" value="Tetratricopeptide repeat domain"/>
    <property type="match status" value="1"/>
</dbReference>
<dbReference type="Proteomes" id="UP000324194">
    <property type="component" value="Chromosome 1"/>
</dbReference>
<dbReference type="SUPFAM" id="SSF81901">
    <property type="entry name" value="HCP-like"/>
    <property type="match status" value="1"/>
</dbReference>
<proteinExistence type="predicted"/>
<reference evidence="1 2" key="1">
    <citation type="submission" date="2019-08" db="EMBL/GenBank/DDBJ databases">
        <authorList>
            <person name="Guy L."/>
        </authorList>
    </citation>
    <scope>NUCLEOTIDE SEQUENCE [LARGE SCALE GENOMIC DNA]</scope>
    <source>
        <strain evidence="1 2">SGT-108</strain>
    </source>
</reference>
<evidence type="ECO:0000313" key="2">
    <source>
        <dbReference type="Proteomes" id="UP000324194"/>
    </source>
</evidence>
<gene>
    <name evidence="1" type="ORF">AQUSIP_02350</name>
</gene>
<dbReference type="OrthoDB" id="6687494at2"/>
<dbReference type="EMBL" id="LR699119">
    <property type="protein sequence ID" value="VVC74961.1"/>
    <property type="molecule type" value="Genomic_DNA"/>
</dbReference>
<dbReference type="InterPro" id="IPR011990">
    <property type="entry name" value="TPR-like_helical_dom_sf"/>
</dbReference>
<sequence length="468" mass="53429">MMRPRATEQDTIDSAEELLQLRLMKLKYDFDWSNINRDKRAAELLKLWLECIQGSASVSIPTVTHTVAARHPSDLEFNTRAVMMLAQGGHAEAQYKLAQFYLGRGQQDQAVSLLTSAARQGHMPAQFHLIRIFHSGLPDLPRNQEQAKSWVQILTRQLQEEYFETVSANETESTARRLEQFHKQVTDFLKSKPDLADETPLLLRAHPALDYLSSRGDVVRAVEALNKLLHAFQSHAIISESKWTIANICNNRRLRMDEQSHELLRPMAVISFSLGSELFTVTDNYLFKLFMKMRIHYHGILEATINKRACILSIDDEALLRDIPRLCAVYNIQTTAVILDYFQYPGTSQPAAPPRQNAGLVLQKKAFLLELKAEVNNTSWDTKAVKFYGYYTPEHIASMRELLKSLHESSANETVDTLFCALEELMSTIKIKKRYPEVDNLYSRIRSRINDLNQLKSGPDTSLAKGYA</sequence>
<accession>A0A5E4PF25</accession>
<dbReference type="AlphaFoldDB" id="A0A5E4PF25"/>
<organism evidence="1 2">
    <name type="scientific">Aquicella siphonis</name>
    <dbReference type="NCBI Taxonomy" id="254247"/>
    <lineage>
        <taxon>Bacteria</taxon>
        <taxon>Pseudomonadati</taxon>
        <taxon>Pseudomonadota</taxon>
        <taxon>Gammaproteobacteria</taxon>
        <taxon>Legionellales</taxon>
        <taxon>Coxiellaceae</taxon>
        <taxon>Aquicella</taxon>
    </lineage>
</organism>
<dbReference type="KEGG" id="asip:AQUSIP_02350"/>